<dbReference type="SMART" id="SM00387">
    <property type="entry name" value="HATPase_c"/>
    <property type="match status" value="1"/>
</dbReference>
<reference evidence="10" key="1">
    <citation type="journal article" date="2021" name="PeerJ">
        <title>Extensive microbial diversity within the chicken gut microbiome revealed by metagenomics and culture.</title>
        <authorList>
            <person name="Gilroy R."/>
            <person name="Ravi A."/>
            <person name="Getino M."/>
            <person name="Pursley I."/>
            <person name="Horton D.L."/>
            <person name="Alikhan N.F."/>
            <person name="Baker D."/>
            <person name="Gharbi K."/>
            <person name="Hall N."/>
            <person name="Watson M."/>
            <person name="Adriaenssens E.M."/>
            <person name="Foster-Nyarko E."/>
            <person name="Jarju S."/>
            <person name="Secka A."/>
            <person name="Antonio M."/>
            <person name="Oren A."/>
            <person name="Chaudhuri R.R."/>
            <person name="La Ragione R."/>
            <person name="Hildebrand F."/>
            <person name="Pallen M.J."/>
        </authorList>
    </citation>
    <scope>NUCLEOTIDE SEQUENCE</scope>
    <source>
        <strain evidence="10">7318</strain>
    </source>
</reference>
<dbReference type="SUPFAM" id="SSF47384">
    <property type="entry name" value="Homodimeric domain of signal transducing histidine kinase"/>
    <property type="match status" value="1"/>
</dbReference>
<comment type="subcellular location">
    <subcellularLocation>
        <location evidence="2">Membrane</location>
    </subcellularLocation>
</comment>
<dbReference type="CDD" id="cd00075">
    <property type="entry name" value="HATPase"/>
    <property type="match status" value="1"/>
</dbReference>
<evidence type="ECO:0000313" key="10">
    <source>
        <dbReference type="EMBL" id="HJF85743.1"/>
    </source>
</evidence>
<comment type="caution">
    <text evidence="10">The sequence shown here is derived from an EMBL/GenBank/DDBJ whole genome shotgun (WGS) entry which is preliminary data.</text>
</comment>
<evidence type="ECO:0000256" key="2">
    <source>
        <dbReference type="ARBA" id="ARBA00004370"/>
    </source>
</evidence>
<dbReference type="Pfam" id="PF02518">
    <property type="entry name" value="HATPase_c"/>
    <property type="match status" value="1"/>
</dbReference>
<dbReference type="FunFam" id="1.10.287.130:FF:000001">
    <property type="entry name" value="Two-component sensor histidine kinase"/>
    <property type="match status" value="1"/>
</dbReference>
<evidence type="ECO:0000256" key="1">
    <source>
        <dbReference type="ARBA" id="ARBA00000085"/>
    </source>
</evidence>
<proteinExistence type="predicted"/>
<evidence type="ECO:0000259" key="9">
    <source>
        <dbReference type="PROSITE" id="PS50109"/>
    </source>
</evidence>
<dbReference type="SUPFAM" id="SSF55874">
    <property type="entry name" value="ATPase domain of HSP90 chaperone/DNA topoisomerase II/histidine kinase"/>
    <property type="match status" value="1"/>
</dbReference>
<dbReference type="InterPro" id="IPR036097">
    <property type="entry name" value="HisK_dim/P_sf"/>
</dbReference>
<dbReference type="PROSITE" id="PS50109">
    <property type="entry name" value="HIS_KIN"/>
    <property type="match status" value="1"/>
</dbReference>
<dbReference type="InterPro" id="IPR036890">
    <property type="entry name" value="HATPase_C_sf"/>
</dbReference>
<dbReference type="Gene3D" id="3.30.565.10">
    <property type="entry name" value="Histidine kinase-like ATPase, C-terminal domain"/>
    <property type="match status" value="1"/>
</dbReference>
<sequence length="410" mass="47491">MTVSLSIYATGFYISYKEQVSHIQMLAVEESEDLFYRINHDDLKEYMLNDDVPGSDDGYFNRIFVYGLDINHNIMFQHNSMEWSEDFMNKAISENLLEYNEKYFKFELVDNRHPKLFMTMRYPLIEQQEFMGEVYVGIEATHWAREQARVFAYLILFNLLARFFIRYISYKLANRAMVPVVQSFEQQKQFVANASHELRTPLSIIISGMEVLKSDEENKLSAFSQDVMRDINDEALKMKKLIDNLLLTARNDNDTLAVNPTVFSLNELLTKLYNKFSLLADRKNIEINLAPLNEISIYADSMHIEQILTILIDNAVKYTPENGMIDIGVKENKQHIIISVQDNGKGIAAEDLPHIFERFYRAEKSRTTYGNGLGLSIAQILARKNNGEITVTSKENEGSCFSLTLKKVYF</sequence>
<keyword evidence="5" id="KW-0808">Transferase</keyword>
<dbReference type="InterPro" id="IPR004358">
    <property type="entry name" value="Sig_transdc_His_kin-like_C"/>
</dbReference>
<feature type="domain" description="Histidine kinase" evidence="9">
    <location>
        <begin position="193"/>
        <end position="409"/>
    </location>
</feature>
<keyword evidence="8" id="KW-0472">Membrane</keyword>
<evidence type="ECO:0000256" key="8">
    <source>
        <dbReference type="ARBA" id="ARBA00023136"/>
    </source>
</evidence>
<dbReference type="PANTHER" id="PTHR43711:SF1">
    <property type="entry name" value="HISTIDINE KINASE 1"/>
    <property type="match status" value="1"/>
</dbReference>
<dbReference type="GO" id="GO:0000155">
    <property type="term" value="F:phosphorelay sensor kinase activity"/>
    <property type="evidence" value="ECO:0007669"/>
    <property type="project" value="InterPro"/>
</dbReference>
<dbReference type="SMART" id="SM00388">
    <property type="entry name" value="HisKA"/>
    <property type="match status" value="1"/>
</dbReference>
<dbReference type="PRINTS" id="PR00344">
    <property type="entry name" value="BCTRLSENSOR"/>
</dbReference>
<evidence type="ECO:0000256" key="7">
    <source>
        <dbReference type="ARBA" id="ARBA00023012"/>
    </source>
</evidence>
<dbReference type="InterPro" id="IPR050736">
    <property type="entry name" value="Sensor_HK_Regulatory"/>
</dbReference>
<dbReference type="FunFam" id="3.30.565.10:FF:000006">
    <property type="entry name" value="Sensor histidine kinase WalK"/>
    <property type="match status" value="1"/>
</dbReference>
<keyword evidence="7" id="KW-0902">Two-component regulatory system</keyword>
<dbReference type="InterPro" id="IPR003661">
    <property type="entry name" value="HisK_dim/P_dom"/>
</dbReference>
<accession>A0A921HQF1</accession>
<dbReference type="PANTHER" id="PTHR43711">
    <property type="entry name" value="TWO-COMPONENT HISTIDINE KINASE"/>
    <property type="match status" value="1"/>
</dbReference>
<gene>
    <name evidence="10" type="ORF">K8V65_08795</name>
</gene>
<protein>
    <recommendedName>
        <fullName evidence="3">histidine kinase</fullName>
        <ecNumber evidence="3">2.7.13.3</ecNumber>
    </recommendedName>
</protein>
<dbReference type="EC" id="2.7.13.3" evidence="3"/>
<dbReference type="CDD" id="cd00082">
    <property type="entry name" value="HisKA"/>
    <property type="match status" value="1"/>
</dbReference>
<reference evidence="10" key="2">
    <citation type="submission" date="2021-09" db="EMBL/GenBank/DDBJ databases">
        <authorList>
            <person name="Gilroy R."/>
        </authorList>
    </citation>
    <scope>NUCLEOTIDE SEQUENCE</scope>
    <source>
        <strain evidence="10">7318</strain>
    </source>
</reference>
<dbReference type="Pfam" id="PF00512">
    <property type="entry name" value="HisKA"/>
    <property type="match status" value="1"/>
</dbReference>
<evidence type="ECO:0000313" key="11">
    <source>
        <dbReference type="Proteomes" id="UP000780768"/>
    </source>
</evidence>
<evidence type="ECO:0000256" key="3">
    <source>
        <dbReference type="ARBA" id="ARBA00012438"/>
    </source>
</evidence>
<dbReference type="Gene3D" id="1.10.287.130">
    <property type="match status" value="1"/>
</dbReference>
<dbReference type="EMBL" id="DYVR01000245">
    <property type="protein sequence ID" value="HJF85743.1"/>
    <property type="molecule type" value="Genomic_DNA"/>
</dbReference>
<dbReference type="InterPro" id="IPR003594">
    <property type="entry name" value="HATPase_dom"/>
</dbReference>
<evidence type="ECO:0000256" key="6">
    <source>
        <dbReference type="ARBA" id="ARBA00022777"/>
    </source>
</evidence>
<dbReference type="InterPro" id="IPR005467">
    <property type="entry name" value="His_kinase_dom"/>
</dbReference>
<organism evidence="10 11">
    <name type="scientific">Megamonas hypermegale</name>
    <dbReference type="NCBI Taxonomy" id="158847"/>
    <lineage>
        <taxon>Bacteria</taxon>
        <taxon>Bacillati</taxon>
        <taxon>Bacillota</taxon>
        <taxon>Negativicutes</taxon>
        <taxon>Selenomonadales</taxon>
        <taxon>Selenomonadaceae</taxon>
        <taxon>Megamonas</taxon>
    </lineage>
</organism>
<dbReference type="AlphaFoldDB" id="A0A921HQF1"/>
<keyword evidence="4" id="KW-0597">Phosphoprotein</keyword>
<dbReference type="GO" id="GO:0016020">
    <property type="term" value="C:membrane"/>
    <property type="evidence" value="ECO:0007669"/>
    <property type="project" value="UniProtKB-SubCell"/>
</dbReference>
<dbReference type="Proteomes" id="UP000780768">
    <property type="component" value="Unassembled WGS sequence"/>
</dbReference>
<evidence type="ECO:0000256" key="4">
    <source>
        <dbReference type="ARBA" id="ARBA00022553"/>
    </source>
</evidence>
<comment type="catalytic activity">
    <reaction evidence="1">
        <text>ATP + protein L-histidine = ADP + protein N-phospho-L-histidine.</text>
        <dbReference type="EC" id="2.7.13.3"/>
    </reaction>
</comment>
<evidence type="ECO:0000256" key="5">
    <source>
        <dbReference type="ARBA" id="ARBA00022679"/>
    </source>
</evidence>
<name>A0A921HQF1_9FIRM</name>
<keyword evidence="6 10" id="KW-0418">Kinase</keyword>